<evidence type="ECO:0000256" key="6">
    <source>
        <dbReference type="ARBA" id="ARBA00022846"/>
    </source>
</evidence>
<feature type="compositionally biased region" description="Low complexity" evidence="11">
    <location>
        <begin position="111"/>
        <end position="121"/>
    </location>
</feature>
<comment type="function">
    <text evidence="1">Component of the nexin-dynein regulatory complex (N-DRC), a key regulator of ciliary/flagellar motility which maintains the alignment and integrity of the distal axoneme and regulates microtubule sliding in motile axonemes.</text>
</comment>
<dbReference type="AlphaFoldDB" id="A0AAN8NVD9"/>
<dbReference type="PROSITE" id="PS50096">
    <property type="entry name" value="IQ"/>
    <property type="match status" value="1"/>
</dbReference>
<keyword evidence="10" id="KW-0175">Coiled coil</keyword>
<keyword evidence="7" id="KW-0969">Cilium</keyword>
<feature type="coiled-coil region" evidence="10">
    <location>
        <begin position="327"/>
        <end position="375"/>
    </location>
</feature>
<dbReference type="InterPro" id="IPR042815">
    <property type="entry name" value="DRC10"/>
</dbReference>
<dbReference type="PANTHER" id="PTHR31598:SF1">
    <property type="entry name" value="DYNEIN REGULATORY COMPLEX PROTEIN 10"/>
    <property type="match status" value="1"/>
</dbReference>
<comment type="similarity">
    <text evidence="3">Belongs to the DRC10 family.</text>
</comment>
<dbReference type="PANTHER" id="PTHR31598">
    <property type="entry name" value="IQ DOMAIN-CONTAINING PROTEIN D"/>
    <property type="match status" value="1"/>
</dbReference>
<evidence type="ECO:0000256" key="4">
    <source>
        <dbReference type="ARBA" id="ARBA00021752"/>
    </source>
</evidence>
<accession>A0AAN8NVD9</accession>
<gene>
    <name evidence="12" type="ORF">RUM43_003411</name>
</gene>
<keyword evidence="9" id="KW-0966">Cell projection</keyword>
<evidence type="ECO:0000256" key="1">
    <source>
        <dbReference type="ARBA" id="ARBA00003029"/>
    </source>
</evidence>
<evidence type="ECO:0000313" key="12">
    <source>
        <dbReference type="EMBL" id="KAK6629594.1"/>
    </source>
</evidence>
<keyword evidence="8" id="KW-0206">Cytoskeleton</keyword>
<proteinExistence type="inferred from homology"/>
<comment type="caution">
    <text evidence="12">The sequence shown here is derived from an EMBL/GenBank/DDBJ whole genome shotgun (WGS) entry which is preliminary data.</text>
</comment>
<evidence type="ECO:0000313" key="13">
    <source>
        <dbReference type="Proteomes" id="UP001372834"/>
    </source>
</evidence>
<dbReference type="EMBL" id="JAWJWE010000036">
    <property type="protein sequence ID" value="KAK6629594.1"/>
    <property type="molecule type" value="Genomic_DNA"/>
</dbReference>
<protein>
    <recommendedName>
        <fullName evidence="4">Dynein regulatory complex protein 10</fullName>
    </recommendedName>
</protein>
<organism evidence="12 13">
    <name type="scientific">Polyplax serrata</name>
    <name type="common">Common mouse louse</name>
    <dbReference type="NCBI Taxonomy" id="468196"/>
    <lineage>
        <taxon>Eukaryota</taxon>
        <taxon>Metazoa</taxon>
        <taxon>Ecdysozoa</taxon>
        <taxon>Arthropoda</taxon>
        <taxon>Hexapoda</taxon>
        <taxon>Insecta</taxon>
        <taxon>Pterygota</taxon>
        <taxon>Neoptera</taxon>
        <taxon>Paraneoptera</taxon>
        <taxon>Psocodea</taxon>
        <taxon>Troctomorpha</taxon>
        <taxon>Phthiraptera</taxon>
        <taxon>Anoplura</taxon>
        <taxon>Polyplacidae</taxon>
        <taxon>Polyplax</taxon>
    </lineage>
</organism>
<keyword evidence="5" id="KW-0963">Cytoplasm</keyword>
<evidence type="ECO:0000256" key="7">
    <source>
        <dbReference type="ARBA" id="ARBA00023069"/>
    </source>
</evidence>
<dbReference type="Proteomes" id="UP001372834">
    <property type="component" value="Unassembled WGS sequence"/>
</dbReference>
<sequence>MSISSVDSTSLHVKPAVDLNITAEANRILHVLNKVINRSKFIGVLNKYIKDDGRLLKTVLDEDSCQFVLHACQKYFAHGNKNKYSVGSLTQSSYSVDQKNSNISEDDDGLASESSSSKSGSQTPEQGNERNDTELSRVLYTLEDITLLQDIAKNSANDPEMMSPQLSCFIDHLKEFRDRMNFQLSENSTQFKNREKYLRETYEKNLKAKKEIERLEEELVVTKTEANVCLIGRNILINRHQNKIEKIIKNSSETIEKRIHESEKSMVNDWKESLIQQSRLKQDFQQASEKYANMLKDHMAAEKVLRAKRAKTENQVLGWIQKFDLEIGEKQAEEEEVQALLDKETNEVNEIQSKLDEQEEEYDDLMQEKAAYEEEMLERRLYQFVINRSARSIQRTFRMYKARKLAKKMGRKGKKGKK</sequence>
<feature type="coiled-coil region" evidence="10">
    <location>
        <begin position="198"/>
        <end position="225"/>
    </location>
</feature>
<evidence type="ECO:0000256" key="10">
    <source>
        <dbReference type="SAM" id="Coils"/>
    </source>
</evidence>
<evidence type="ECO:0000256" key="2">
    <source>
        <dbReference type="ARBA" id="ARBA00004611"/>
    </source>
</evidence>
<feature type="region of interest" description="Disordered" evidence="11">
    <location>
        <begin position="98"/>
        <end position="133"/>
    </location>
</feature>
<name>A0AAN8NVD9_POLSC</name>
<reference evidence="12 13" key="1">
    <citation type="submission" date="2023-10" db="EMBL/GenBank/DDBJ databases">
        <title>Genomes of two closely related lineages of the louse Polyplax serrata with different host specificities.</title>
        <authorList>
            <person name="Martinu J."/>
            <person name="Tarabai H."/>
            <person name="Stefka J."/>
            <person name="Hypsa V."/>
        </authorList>
    </citation>
    <scope>NUCLEOTIDE SEQUENCE [LARGE SCALE GENOMIC DNA]</scope>
    <source>
        <strain evidence="12">HR10_N</strain>
    </source>
</reference>
<comment type="subcellular location">
    <subcellularLocation>
        <location evidence="2">Cytoplasm</location>
        <location evidence="2">Cytoskeleton</location>
        <location evidence="2">Flagellum axoneme</location>
    </subcellularLocation>
</comment>
<keyword evidence="6" id="KW-0282">Flagellum</keyword>
<evidence type="ECO:0000256" key="9">
    <source>
        <dbReference type="ARBA" id="ARBA00023273"/>
    </source>
</evidence>
<evidence type="ECO:0000256" key="5">
    <source>
        <dbReference type="ARBA" id="ARBA00022490"/>
    </source>
</evidence>
<evidence type="ECO:0000256" key="11">
    <source>
        <dbReference type="SAM" id="MobiDB-lite"/>
    </source>
</evidence>
<evidence type="ECO:0000256" key="8">
    <source>
        <dbReference type="ARBA" id="ARBA00023212"/>
    </source>
</evidence>
<evidence type="ECO:0000256" key="3">
    <source>
        <dbReference type="ARBA" id="ARBA00009071"/>
    </source>
</evidence>